<accession>A0A9Q3XST2</accession>
<dbReference type="Proteomes" id="UP000199271">
    <property type="component" value="Unassembled WGS sequence"/>
</dbReference>
<keyword evidence="8" id="KW-1185">Reference proteome</keyword>
<feature type="domain" description="HTH lacI-type" evidence="5">
    <location>
        <begin position="1"/>
        <end position="52"/>
    </location>
</feature>
<dbReference type="EMBL" id="FBSY01000003">
    <property type="protein sequence ID" value="CUW06633.1"/>
    <property type="molecule type" value="Genomic_DNA"/>
</dbReference>
<evidence type="ECO:0000256" key="3">
    <source>
        <dbReference type="ARBA" id="ARBA00023125"/>
    </source>
</evidence>
<dbReference type="Proteomes" id="UP000752647">
    <property type="component" value="Unassembled WGS sequence"/>
</dbReference>
<sequence>MNDVASLAGVSRGSVSNYINGKKTKAETQAKIKEAIAALDYVPNAMARALKTSKSNFVVFIVPTVNSPFFSELSYHMQQELQRHAYKMILCNSNNTSEEEIEYIQMANAQKVAGLITMSYANVANLIDTSIPLVSIEKRVSQNVPLITSDNYMGGRLAGETLAKLGAKRLLFISKKPVKNISAVRERGFLDYCQENDIFADVFLARKKINFISDFKRFVKDNFVDQHFPYDGVFSDSDEYASDFYHILIQAGVQVPNQVQIIGFDGSRVYARQRITLSSIKQSTAHIAKYAVEKLLLQIESKNERTFLGETTVIPVSFEKGITTK</sequence>
<dbReference type="CDD" id="cd06291">
    <property type="entry name" value="PBP1_Qymf-like"/>
    <property type="match status" value="1"/>
</dbReference>
<dbReference type="Gene3D" id="3.40.50.2300">
    <property type="match status" value="2"/>
</dbReference>
<proteinExistence type="predicted"/>
<organism evidence="7 9">
    <name type="scientific">Leuconostoc gasicomitatum</name>
    <dbReference type="NCBI Taxonomy" id="115778"/>
    <lineage>
        <taxon>Bacteria</taxon>
        <taxon>Bacillati</taxon>
        <taxon>Bacillota</taxon>
        <taxon>Bacilli</taxon>
        <taxon>Lactobacillales</taxon>
        <taxon>Lactobacillaceae</taxon>
        <taxon>Leuconostoc</taxon>
        <taxon>Leuconostoc gelidum group</taxon>
    </lineage>
</organism>
<gene>
    <name evidence="6" type="ORF">C122C_1314</name>
    <name evidence="7" type="ORF">KIJ12_04400</name>
</gene>
<dbReference type="EMBL" id="JAHBFI010000009">
    <property type="protein sequence ID" value="MBZ5962398.1"/>
    <property type="molecule type" value="Genomic_DNA"/>
</dbReference>
<reference evidence="7" key="2">
    <citation type="submission" date="2021-05" db="EMBL/GenBank/DDBJ databases">
        <title>Pangenome of Leuconostoc gelidum warrants species status for Leuconostoc gelidum subsp. gasicomitatum.</title>
        <authorList>
            <person name="Johansson P."/>
            <person name="Sade E."/>
            <person name="Hultman J."/>
            <person name="Auvinen P."/>
            <person name="Bjorkroth J."/>
        </authorList>
    </citation>
    <scope>NUCLEOTIDE SEQUENCE</scope>
    <source>
        <strain evidence="7">A.21.4</strain>
    </source>
</reference>
<evidence type="ECO:0000313" key="6">
    <source>
        <dbReference type="EMBL" id="CUW06633.1"/>
    </source>
</evidence>
<evidence type="ECO:0000256" key="2">
    <source>
        <dbReference type="ARBA" id="ARBA00023015"/>
    </source>
</evidence>
<dbReference type="SUPFAM" id="SSF53822">
    <property type="entry name" value="Periplasmic binding protein-like I"/>
    <property type="match status" value="1"/>
</dbReference>
<dbReference type="Pfam" id="PF13377">
    <property type="entry name" value="Peripla_BP_3"/>
    <property type="match status" value="1"/>
</dbReference>
<keyword evidence="1" id="KW-0678">Repressor</keyword>
<evidence type="ECO:0000313" key="8">
    <source>
        <dbReference type="Proteomes" id="UP000199271"/>
    </source>
</evidence>
<dbReference type="GO" id="GO:0003700">
    <property type="term" value="F:DNA-binding transcription factor activity"/>
    <property type="evidence" value="ECO:0007669"/>
    <property type="project" value="TreeGrafter"/>
</dbReference>
<dbReference type="SUPFAM" id="SSF47413">
    <property type="entry name" value="lambda repressor-like DNA-binding domains"/>
    <property type="match status" value="1"/>
</dbReference>
<dbReference type="PROSITE" id="PS50932">
    <property type="entry name" value="HTH_LACI_2"/>
    <property type="match status" value="1"/>
</dbReference>
<evidence type="ECO:0000313" key="7">
    <source>
        <dbReference type="EMBL" id="MBZ5962398.1"/>
    </source>
</evidence>
<dbReference type="AlphaFoldDB" id="A0A9Q3XST2"/>
<dbReference type="InterPro" id="IPR046335">
    <property type="entry name" value="LacI/GalR-like_sensor"/>
</dbReference>
<evidence type="ECO:0000313" key="9">
    <source>
        <dbReference type="Proteomes" id="UP000752647"/>
    </source>
</evidence>
<keyword evidence="3 7" id="KW-0238">DNA-binding</keyword>
<dbReference type="InterPro" id="IPR010982">
    <property type="entry name" value="Lambda_DNA-bd_dom_sf"/>
</dbReference>
<dbReference type="GO" id="GO:0000976">
    <property type="term" value="F:transcription cis-regulatory region binding"/>
    <property type="evidence" value="ECO:0007669"/>
    <property type="project" value="TreeGrafter"/>
</dbReference>
<evidence type="ECO:0000256" key="1">
    <source>
        <dbReference type="ARBA" id="ARBA00022491"/>
    </source>
</evidence>
<dbReference type="GeneID" id="34301127"/>
<dbReference type="RefSeq" id="WP_010390542.1">
    <property type="nucleotide sequence ID" value="NZ_BPKT01000008.1"/>
</dbReference>
<evidence type="ECO:0000256" key="4">
    <source>
        <dbReference type="ARBA" id="ARBA00023163"/>
    </source>
</evidence>
<dbReference type="Gene3D" id="1.10.260.40">
    <property type="entry name" value="lambda repressor-like DNA-binding domains"/>
    <property type="match status" value="1"/>
</dbReference>
<dbReference type="PANTHER" id="PTHR30146">
    <property type="entry name" value="LACI-RELATED TRANSCRIPTIONAL REPRESSOR"/>
    <property type="match status" value="1"/>
</dbReference>
<dbReference type="PANTHER" id="PTHR30146:SF95">
    <property type="entry name" value="RIBOSE OPERON REPRESSOR"/>
    <property type="match status" value="1"/>
</dbReference>
<comment type="caution">
    <text evidence="7">The sequence shown here is derived from an EMBL/GenBank/DDBJ whole genome shotgun (WGS) entry which is preliminary data.</text>
</comment>
<dbReference type="CDD" id="cd01392">
    <property type="entry name" value="HTH_LacI"/>
    <property type="match status" value="1"/>
</dbReference>
<name>A0A9Q3XST2_9LACO</name>
<evidence type="ECO:0000259" key="5">
    <source>
        <dbReference type="PROSITE" id="PS50932"/>
    </source>
</evidence>
<dbReference type="InterPro" id="IPR000843">
    <property type="entry name" value="HTH_LacI"/>
</dbReference>
<keyword evidence="2" id="KW-0805">Transcription regulation</keyword>
<reference evidence="6 8" key="1">
    <citation type="submission" date="2015-12" db="EMBL/GenBank/DDBJ databases">
        <authorList>
            <person name="Andreevskaya M."/>
        </authorList>
    </citation>
    <scope>NUCLEOTIDE SEQUENCE [LARGE SCALE GENOMIC DNA]</scope>
    <source>
        <strain evidence="6 8">C122c</strain>
    </source>
</reference>
<protein>
    <submittedName>
        <fullName evidence="7">LacI family DNA-binding transcriptional regulator</fullName>
    </submittedName>
    <submittedName>
        <fullName evidence="6">MSM (Multiple sugar metabolism) operon regulatory protein</fullName>
    </submittedName>
</protein>
<dbReference type="SMART" id="SM00354">
    <property type="entry name" value="HTH_LACI"/>
    <property type="match status" value="1"/>
</dbReference>
<dbReference type="InterPro" id="IPR028082">
    <property type="entry name" value="Peripla_BP_I"/>
</dbReference>
<keyword evidence="4" id="KW-0804">Transcription</keyword>
<dbReference type="Pfam" id="PF00356">
    <property type="entry name" value="LacI"/>
    <property type="match status" value="1"/>
</dbReference>